<reference evidence="1" key="1">
    <citation type="submission" date="2024-05" db="EMBL/GenBank/DDBJ databases">
        <title>Genome sequencing of novel strain.</title>
        <authorList>
            <person name="Ganbat D."/>
            <person name="Ganbat S."/>
            <person name="Lee S.-J."/>
        </authorList>
    </citation>
    <scope>NUCLEOTIDE SEQUENCE</scope>
    <source>
        <strain evidence="1">SMD15-11</strain>
    </source>
</reference>
<dbReference type="Gene3D" id="3.40.1260.10">
    <property type="entry name" value="DsrEFH-like"/>
    <property type="match status" value="1"/>
</dbReference>
<dbReference type="EMBL" id="CP154858">
    <property type="protein sequence ID" value="XDT72947.1"/>
    <property type="molecule type" value="Genomic_DNA"/>
</dbReference>
<dbReference type="SUPFAM" id="SSF75169">
    <property type="entry name" value="DsrEFH-like"/>
    <property type="match status" value="1"/>
</dbReference>
<gene>
    <name evidence="1" type="ORF">AAIA72_02870</name>
</gene>
<dbReference type="InterPro" id="IPR003787">
    <property type="entry name" value="Sulphur_relay_DsrE/F-like"/>
</dbReference>
<dbReference type="KEGG" id="tcd:AAIA72_02870"/>
<protein>
    <submittedName>
        <fullName evidence="1">DsrE family protein</fullName>
    </submittedName>
</protein>
<dbReference type="Pfam" id="PF02635">
    <property type="entry name" value="DsrE"/>
    <property type="match status" value="1"/>
</dbReference>
<organism evidence="1">
    <name type="scientific">Thermohahella caldifontis</name>
    <dbReference type="NCBI Taxonomy" id="3142973"/>
    <lineage>
        <taxon>Bacteria</taxon>
        <taxon>Pseudomonadati</taxon>
        <taxon>Pseudomonadota</taxon>
        <taxon>Gammaproteobacteria</taxon>
        <taxon>Oceanospirillales</taxon>
        <taxon>Hahellaceae</taxon>
        <taxon>Thermohahella</taxon>
    </lineage>
</organism>
<name>A0AB39UYH2_9GAMM</name>
<dbReference type="RefSeq" id="WP_369601948.1">
    <property type="nucleotide sequence ID" value="NZ_CP154858.1"/>
</dbReference>
<accession>A0AB39UYH2</accession>
<proteinExistence type="predicted"/>
<sequence>MKGSWLIVIRNSLYGNSSVPAGLDMALAAAAFDQSVTVLFESAGLTALAAGDSSPIERKNTGRMVGALALYGVKRILALAESPEAEKLCRTPGVTLVDRAQRDALFQTHDMITVF</sequence>
<evidence type="ECO:0000313" key="1">
    <source>
        <dbReference type="EMBL" id="XDT72947.1"/>
    </source>
</evidence>
<dbReference type="AlphaFoldDB" id="A0AB39UYH2"/>
<dbReference type="InterPro" id="IPR027396">
    <property type="entry name" value="DsrEFH-like"/>
</dbReference>